<gene>
    <name evidence="1" type="ORF">SLEP1_g22999</name>
</gene>
<dbReference type="AlphaFoldDB" id="A0AAV5JB36"/>
<sequence length="74" mass="8277">MIALYEVASLSLSFTRTSTFLLLHPPSLPLRRVNLPIPCLEFSSVDFKKTQGSDLSDSGAKTSLIWYCPVVCQW</sequence>
<name>A0AAV5JB36_9ROSI</name>
<keyword evidence="2" id="KW-1185">Reference proteome</keyword>
<dbReference type="EMBL" id="BPVZ01000035">
    <property type="protein sequence ID" value="GKV11779.1"/>
    <property type="molecule type" value="Genomic_DNA"/>
</dbReference>
<evidence type="ECO:0000313" key="1">
    <source>
        <dbReference type="EMBL" id="GKV11779.1"/>
    </source>
</evidence>
<accession>A0AAV5JB36</accession>
<comment type="caution">
    <text evidence="1">The sequence shown here is derived from an EMBL/GenBank/DDBJ whole genome shotgun (WGS) entry which is preliminary data.</text>
</comment>
<dbReference type="Proteomes" id="UP001054252">
    <property type="component" value="Unassembled WGS sequence"/>
</dbReference>
<protein>
    <submittedName>
        <fullName evidence="1">Uncharacterized protein</fullName>
    </submittedName>
</protein>
<proteinExistence type="predicted"/>
<reference evidence="1 2" key="1">
    <citation type="journal article" date="2021" name="Commun. Biol.">
        <title>The genome of Shorea leprosula (Dipterocarpaceae) highlights the ecological relevance of drought in aseasonal tropical rainforests.</title>
        <authorList>
            <person name="Ng K.K.S."/>
            <person name="Kobayashi M.J."/>
            <person name="Fawcett J.A."/>
            <person name="Hatakeyama M."/>
            <person name="Paape T."/>
            <person name="Ng C.H."/>
            <person name="Ang C.C."/>
            <person name="Tnah L.H."/>
            <person name="Lee C.T."/>
            <person name="Nishiyama T."/>
            <person name="Sese J."/>
            <person name="O'Brien M.J."/>
            <person name="Copetti D."/>
            <person name="Mohd Noor M.I."/>
            <person name="Ong R.C."/>
            <person name="Putra M."/>
            <person name="Sireger I.Z."/>
            <person name="Indrioko S."/>
            <person name="Kosugi Y."/>
            <person name="Izuno A."/>
            <person name="Isagi Y."/>
            <person name="Lee S.L."/>
            <person name="Shimizu K.K."/>
        </authorList>
    </citation>
    <scope>NUCLEOTIDE SEQUENCE [LARGE SCALE GENOMIC DNA]</scope>
    <source>
        <strain evidence="1">214</strain>
    </source>
</reference>
<organism evidence="1 2">
    <name type="scientific">Rubroshorea leprosula</name>
    <dbReference type="NCBI Taxonomy" id="152421"/>
    <lineage>
        <taxon>Eukaryota</taxon>
        <taxon>Viridiplantae</taxon>
        <taxon>Streptophyta</taxon>
        <taxon>Embryophyta</taxon>
        <taxon>Tracheophyta</taxon>
        <taxon>Spermatophyta</taxon>
        <taxon>Magnoliopsida</taxon>
        <taxon>eudicotyledons</taxon>
        <taxon>Gunneridae</taxon>
        <taxon>Pentapetalae</taxon>
        <taxon>rosids</taxon>
        <taxon>malvids</taxon>
        <taxon>Malvales</taxon>
        <taxon>Dipterocarpaceae</taxon>
        <taxon>Rubroshorea</taxon>
    </lineage>
</organism>
<evidence type="ECO:0000313" key="2">
    <source>
        <dbReference type="Proteomes" id="UP001054252"/>
    </source>
</evidence>